<dbReference type="Pfam" id="PF02551">
    <property type="entry name" value="Acyl_CoA_thio"/>
    <property type="match status" value="1"/>
</dbReference>
<feature type="domain" description="Acyl-CoA thioesterase 2 C-terminal" evidence="1">
    <location>
        <begin position="1"/>
        <end position="36"/>
    </location>
</feature>
<protein>
    <submittedName>
        <fullName evidence="2">Unannotated protein</fullName>
    </submittedName>
</protein>
<dbReference type="SUPFAM" id="SSF54637">
    <property type="entry name" value="Thioesterase/thiol ester dehydrase-isomerase"/>
    <property type="match status" value="1"/>
</dbReference>
<evidence type="ECO:0000313" key="2">
    <source>
        <dbReference type="EMBL" id="CAB4765642.1"/>
    </source>
</evidence>
<accession>A0A6J6V0J1</accession>
<proteinExistence type="predicted"/>
<dbReference type="InterPro" id="IPR025652">
    <property type="entry name" value="TesB_C"/>
</dbReference>
<gene>
    <name evidence="2" type="ORF">UFOPK2872_00829</name>
</gene>
<dbReference type="EMBL" id="CAEZZM010000095">
    <property type="protein sequence ID" value="CAB4765642.1"/>
    <property type="molecule type" value="Genomic_DNA"/>
</dbReference>
<dbReference type="Gene3D" id="3.10.129.10">
    <property type="entry name" value="Hotdog Thioesterase"/>
    <property type="match status" value="1"/>
</dbReference>
<name>A0A6J6V0J1_9ZZZZ</name>
<dbReference type="AlphaFoldDB" id="A0A6J6V0J1"/>
<sequence>MYQQASLSTSNSRGLAEGHIFTQDGTLAVTVVQEGLTRLISK</sequence>
<dbReference type="InterPro" id="IPR029069">
    <property type="entry name" value="HotDog_dom_sf"/>
</dbReference>
<organism evidence="2">
    <name type="scientific">freshwater metagenome</name>
    <dbReference type="NCBI Taxonomy" id="449393"/>
    <lineage>
        <taxon>unclassified sequences</taxon>
        <taxon>metagenomes</taxon>
        <taxon>ecological metagenomes</taxon>
    </lineage>
</organism>
<reference evidence="2" key="1">
    <citation type="submission" date="2020-05" db="EMBL/GenBank/DDBJ databases">
        <authorList>
            <person name="Chiriac C."/>
            <person name="Salcher M."/>
            <person name="Ghai R."/>
            <person name="Kavagutti S V."/>
        </authorList>
    </citation>
    <scope>NUCLEOTIDE SEQUENCE</scope>
</reference>
<evidence type="ECO:0000259" key="1">
    <source>
        <dbReference type="Pfam" id="PF02551"/>
    </source>
</evidence>